<proteinExistence type="predicted"/>
<feature type="compositionally biased region" description="Basic and acidic residues" evidence="1">
    <location>
        <begin position="1"/>
        <end position="18"/>
    </location>
</feature>
<name>A0A837DW66_9LACO</name>
<gene>
    <name evidence="2" type="ORF">LRN_0069</name>
</gene>
<comment type="caution">
    <text evidence="2">The sequence shown here is derived from an EMBL/GenBank/DDBJ whole genome shotgun (WGS) entry which is preliminary data.</text>
</comment>
<protein>
    <submittedName>
        <fullName evidence="2">ABC-type nitrate-sulfonate-bicarbonate transport system, ATPase component</fullName>
    </submittedName>
</protein>
<dbReference type="EMBL" id="AWYA01000094">
    <property type="protein sequence ID" value="KIC04613.1"/>
    <property type="molecule type" value="Genomic_DNA"/>
</dbReference>
<evidence type="ECO:0000313" key="3">
    <source>
        <dbReference type="Proteomes" id="UP000031011"/>
    </source>
</evidence>
<dbReference type="AlphaFoldDB" id="A0A837DW66"/>
<evidence type="ECO:0000313" key="2">
    <source>
        <dbReference type="EMBL" id="KIC04613.1"/>
    </source>
</evidence>
<feature type="region of interest" description="Disordered" evidence="1">
    <location>
        <begin position="1"/>
        <end position="33"/>
    </location>
</feature>
<feature type="compositionally biased region" description="Basic and acidic residues" evidence="1">
    <location>
        <begin position="74"/>
        <end position="86"/>
    </location>
</feature>
<sequence length="105" mass="11459">MLFESEVHHPAGDEHPEQTVDASPEIEEDGGQDQNDAIQQVVDKSDFHFILVLEVGDDDVRSAGRKTVVETKADAGTDDCGTDKRVGQIVGDDGNLRDNLQKENV</sequence>
<accession>A0A837DW66</accession>
<feature type="region of interest" description="Disordered" evidence="1">
    <location>
        <begin position="74"/>
        <end position="105"/>
    </location>
</feature>
<reference evidence="2 3" key="1">
    <citation type="journal article" date="2015" name="BMC Microbiol.">
        <title>Lactobacillus ruminis strains cluster according to their mammalian gut source.</title>
        <authorList>
            <person name="O' Donnell M.M."/>
            <person name="Harris H.M."/>
            <person name="Lynch D.B."/>
            <person name="Ross R.P."/>
            <person name="O'Toole P.W."/>
        </authorList>
    </citation>
    <scope>NUCLEOTIDE SEQUENCE [LARGE SCALE GENOMIC DNA]</scope>
    <source>
        <strain evidence="2 3">DPC 6832</strain>
    </source>
</reference>
<organism evidence="2 3">
    <name type="scientific">Ligilactobacillus ruminis DPC 6832</name>
    <dbReference type="NCBI Taxonomy" id="1402208"/>
    <lineage>
        <taxon>Bacteria</taxon>
        <taxon>Bacillati</taxon>
        <taxon>Bacillota</taxon>
        <taxon>Bacilli</taxon>
        <taxon>Lactobacillales</taxon>
        <taxon>Lactobacillaceae</taxon>
        <taxon>Ligilactobacillus</taxon>
    </lineage>
</organism>
<evidence type="ECO:0000256" key="1">
    <source>
        <dbReference type="SAM" id="MobiDB-lite"/>
    </source>
</evidence>
<feature type="compositionally biased region" description="Basic and acidic residues" evidence="1">
    <location>
        <begin position="94"/>
        <end position="105"/>
    </location>
</feature>
<dbReference type="Proteomes" id="UP000031011">
    <property type="component" value="Unassembled WGS sequence"/>
</dbReference>